<gene>
    <name evidence="2" type="ORF">GCM10008985_07480</name>
    <name evidence="3" type="ORF">MUK72_17625</name>
</gene>
<evidence type="ECO:0000259" key="1">
    <source>
        <dbReference type="Pfam" id="PF03551"/>
    </source>
</evidence>
<keyword evidence="3" id="KW-0614">Plasmid</keyword>
<name>A0AAV3SDL8_HALDO</name>
<sequence>MSETASTDGFEGEQERERLHVATQDTRFVLLQNILGHPSQLPSMKELAYVNPSKSEGTIYQHLERLVEAGIVETYMLPSDRRKRDLPYKFYGLSDEGQAFLDRHGLLRAEETLRAVYERVEKNEQIKRFERAPRPQ</sequence>
<reference evidence="3" key="2">
    <citation type="submission" date="2022-04" db="EMBL/GenBank/DDBJ databases">
        <title>Sequencing and genomic assembly of Halococcus dombrowskii.</title>
        <authorList>
            <person name="Lim S.W."/>
            <person name="MacLea K.S."/>
        </authorList>
    </citation>
    <scope>NUCLEOTIDE SEQUENCE</scope>
    <source>
        <strain evidence="3">H4</strain>
        <plasmid evidence="3">unnamed3</plasmid>
    </source>
</reference>
<dbReference type="InterPro" id="IPR036390">
    <property type="entry name" value="WH_DNA-bd_sf"/>
</dbReference>
<dbReference type="Proteomes" id="UP000830542">
    <property type="component" value="Plasmid unnamed3"/>
</dbReference>
<dbReference type="AlphaFoldDB" id="A0AAV3SDL8"/>
<dbReference type="RefSeq" id="WP_244706632.1">
    <property type="nucleotide sequence ID" value="NZ_BAAADN010000013.1"/>
</dbReference>
<dbReference type="GeneID" id="71763707"/>
<evidence type="ECO:0000313" key="3">
    <source>
        <dbReference type="EMBL" id="UOO97202.1"/>
    </source>
</evidence>
<dbReference type="SUPFAM" id="SSF46785">
    <property type="entry name" value="Winged helix' DNA-binding domain"/>
    <property type="match status" value="1"/>
</dbReference>
<organism evidence="2 5">
    <name type="scientific">Halococcus dombrowskii</name>
    <dbReference type="NCBI Taxonomy" id="179637"/>
    <lineage>
        <taxon>Archaea</taxon>
        <taxon>Methanobacteriati</taxon>
        <taxon>Methanobacteriota</taxon>
        <taxon>Stenosarchaea group</taxon>
        <taxon>Halobacteria</taxon>
        <taxon>Halobacteriales</taxon>
        <taxon>Halococcaceae</taxon>
        <taxon>Halococcus</taxon>
    </lineage>
</organism>
<geneLocation type="plasmid" evidence="3 4">
    <name>unnamed3</name>
</geneLocation>
<dbReference type="EMBL" id="BAAADN010000013">
    <property type="protein sequence ID" value="GAA0454214.1"/>
    <property type="molecule type" value="Genomic_DNA"/>
</dbReference>
<dbReference type="EMBL" id="CP095008">
    <property type="protein sequence ID" value="UOO97202.1"/>
    <property type="molecule type" value="Genomic_DNA"/>
</dbReference>
<evidence type="ECO:0000313" key="2">
    <source>
        <dbReference type="EMBL" id="GAA0454214.1"/>
    </source>
</evidence>
<dbReference type="Gene3D" id="1.10.10.10">
    <property type="entry name" value="Winged helix-like DNA-binding domain superfamily/Winged helix DNA-binding domain"/>
    <property type="match status" value="1"/>
</dbReference>
<proteinExistence type="predicted"/>
<dbReference type="Proteomes" id="UP001500962">
    <property type="component" value="Unassembled WGS sequence"/>
</dbReference>
<dbReference type="KEGG" id="hdo:MUK72_17625"/>
<evidence type="ECO:0000313" key="4">
    <source>
        <dbReference type="Proteomes" id="UP000830542"/>
    </source>
</evidence>
<dbReference type="Pfam" id="PF03551">
    <property type="entry name" value="PadR"/>
    <property type="match status" value="1"/>
</dbReference>
<feature type="domain" description="Transcription regulator PadR N-terminal" evidence="1">
    <location>
        <begin position="54"/>
        <end position="102"/>
    </location>
</feature>
<accession>A0AAV3SDL8</accession>
<reference evidence="2" key="1">
    <citation type="journal article" date="2014" name="Int. J. Syst. Evol. Microbiol.">
        <title>Complete genome sequence of Corynebacterium casei LMG S-19264T (=DSM 44701T), isolated from a smear-ripened cheese.</title>
        <authorList>
            <consortium name="US DOE Joint Genome Institute (JGI-PGF)"/>
            <person name="Walter F."/>
            <person name="Albersmeier A."/>
            <person name="Kalinowski J."/>
            <person name="Ruckert C."/>
        </authorList>
    </citation>
    <scope>NUCLEOTIDE SEQUENCE</scope>
    <source>
        <strain evidence="2">JCM 12289</strain>
    </source>
</reference>
<dbReference type="InterPro" id="IPR005149">
    <property type="entry name" value="Tscrpt_reg_PadR_N"/>
</dbReference>
<evidence type="ECO:0000313" key="5">
    <source>
        <dbReference type="Proteomes" id="UP001500962"/>
    </source>
</evidence>
<dbReference type="InterPro" id="IPR036388">
    <property type="entry name" value="WH-like_DNA-bd_sf"/>
</dbReference>
<keyword evidence="4" id="KW-1185">Reference proteome</keyword>
<reference evidence="2" key="3">
    <citation type="submission" date="2023-12" db="EMBL/GenBank/DDBJ databases">
        <authorList>
            <person name="Sun Q."/>
            <person name="Inoue M."/>
        </authorList>
    </citation>
    <scope>NUCLEOTIDE SEQUENCE</scope>
    <source>
        <strain evidence="2">JCM 12289</strain>
    </source>
</reference>
<protein>
    <submittedName>
        <fullName evidence="3">PadR family transcriptional regulator</fullName>
    </submittedName>
</protein>